<keyword evidence="1" id="KW-0472">Membrane</keyword>
<reference evidence="2 3" key="1">
    <citation type="submission" date="2022-11" db="EMBL/GenBank/DDBJ databases">
        <title>The characterization of three novel Bacteroidetes species and genomic analysis of their roles in tidal elemental geochemical cycles.</title>
        <authorList>
            <person name="Ma K.-J."/>
        </authorList>
    </citation>
    <scope>NUCLEOTIDE SEQUENCE [LARGE SCALE GENOMIC DNA]</scope>
    <source>
        <strain evidence="2 3">M82</strain>
    </source>
</reference>
<feature type="transmembrane region" description="Helical" evidence="1">
    <location>
        <begin position="110"/>
        <end position="129"/>
    </location>
</feature>
<protein>
    <submittedName>
        <fullName evidence="2">Uncharacterized protein</fullName>
    </submittedName>
</protein>
<name>A0ABT3RKS3_9BACT</name>
<evidence type="ECO:0000313" key="3">
    <source>
        <dbReference type="Proteomes" id="UP001207228"/>
    </source>
</evidence>
<sequence length="132" mass="14742">MIQNELNTLNLIVAALYLRYRKGSDHWLSAMWAKTIVGLAIAFTMLTLIEIALVTLVAVQARVVVGQYYIIVFFSVWALSVLLVNNLTLSNNALADLELYPEDYSRGNKLALVVLSTATLLYLLVGMYTKDI</sequence>
<keyword evidence="3" id="KW-1185">Reference proteome</keyword>
<dbReference type="RefSeq" id="WP_266054446.1">
    <property type="nucleotide sequence ID" value="NZ_JAPFQO010000023.1"/>
</dbReference>
<evidence type="ECO:0000313" key="2">
    <source>
        <dbReference type="EMBL" id="MCX2742212.1"/>
    </source>
</evidence>
<organism evidence="2 3">
    <name type="scientific">Pontibacter anaerobius</name>
    <dbReference type="NCBI Taxonomy" id="2993940"/>
    <lineage>
        <taxon>Bacteria</taxon>
        <taxon>Pseudomonadati</taxon>
        <taxon>Bacteroidota</taxon>
        <taxon>Cytophagia</taxon>
        <taxon>Cytophagales</taxon>
        <taxon>Hymenobacteraceae</taxon>
        <taxon>Pontibacter</taxon>
    </lineage>
</organism>
<keyword evidence="1" id="KW-0812">Transmembrane</keyword>
<proteinExistence type="predicted"/>
<dbReference type="EMBL" id="JAPFQO010000023">
    <property type="protein sequence ID" value="MCX2742212.1"/>
    <property type="molecule type" value="Genomic_DNA"/>
</dbReference>
<feature type="transmembrane region" description="Helical" evidence="1">
    <location>
        <begin position="68"/>
        <end position="90"/>
    </location>
</feature>
<keyword evidence="1" id="KW-1133">Transmembrane helix</keyword>
<comment type="caution">
    <text evidence="2">The sequence shown here is derived from an EMBL/GenBank/DDBJ whole genome shotgun (WGS) entry which is preliminary data.</text>
</comment>
<dbReference type="Proteomes" id="UP001207228">
    <property type="component" value="Unassembled WGS sequence"/>
</dbReference>
<evidence type="ECO:0000256" key="1">
    <source>
        <dbReference type="SAM" id="Phobius"/>
    </source>
</evidence>
<accession>A0ABT3RKS3</accession>
<gene>
    <name evidence="2" type="ORF">OO017_19840</name>
</gene>
<feature type="transmembrane region" description="Helical" evidence="1">
    <location>
        <begin position="36"/>
        <end position="59"/>
    </location>
</feature>